<name>A0A915DDK6_9BILA</name>
<dbReference type="WBParaSite" id="jg18100">
    <property type="protein sequence ID" value="jg18100"/>
    <property type="gene ID" value="jg18100"/>
</dbReference>
<sequence>MSSNYICEFLGKVGKEDSSIKTGFSNSVLIFSMSTFGVALLCALVANIFIWLLYRDIHLNVSRSLKSFDKKFEMSMKMLKRRKFPEEMIGQLSNLAHFDLQEDKDDEANLQSKIDTILPSKA</sequence>
<keyword evidence="1" id="KW-1133">Transmembrane helix</keyword>
<reference evidence="3" key="1">
    <citation type="submission" date="2022-11" db="UniProtKB">
        <authorList>
            <consortium name="WormBaseParasite"/>
        </authorList>
    </citation>
    <scope>IDENTIFICATION</scope>
</reference>
<keyword evidence="1" id="KW-0812">Transmembrane</keyword>
<proteinExistence type="predicted"/>
<dbReference type="AlphaFoldDB" id="A0A915DDK6"/>
<keyword evidence="1" id="KW-0472">Membrane</keyword>
<evidence type="ECO:0000313" key="2">
    <source>
        <dbReference type="Proteomes" id="UP000887574"/>
    </source>
</evidence>
<dbReference type="Proteomes" id="UP000887574">
    <property type="component" value="Unplaced"/>
</dbReference>
<evidence type="ECO:0000313" key="3">
    <source>
        <dbReference type="WBParaSite" id="jg18100"/>
    </source>
</evidence>
<accession>A0A915DDK6</accession>
<protein>
    <submittedName>
        <fullName evidence="3">Uncharacterized protein</fullName>
    </submittedName>
</protein>
<feature type="transmembrane region" description="Helical" evidence="1">
    <location>
        <begin position="28"/>
        <end position="54"/>
    </location>
</feature>
<keyword evidence="2" id="KW-1185">Reference proteome</keyword>
<evidence type="ECO:0000256" key="1">
    <source>
        <dbReference type="SAM" id="Phobius"/>
    </source>
</evidence>
<organism evidence="2 3">
    <name type="scientific">Ditylenchus dipsaci</name>
    <dbReference type="NCBI Taxonomy" id="166011"/>
    <lineage>
        <taxon>Eukaryota</taxon>
        <taxon>Metazoa</taxon>
        <taxon>Ecdysozoa</taxon>
        <taxon>Nematoda</taxon>
        <taxon>Chromadorea</taxon>
        <taxon>Rhabditida</taxon>
        <taxon>Tylenchina</taxon>
        <taxon>Tylenchomorpha</taxon>
        <taxon>Sphaerularioidea</taxon>
        <taxon>Anguinidae</taxon>
        <taxon>Anguininae</taxon>
        <taxon>Ditylenchus</taxon>
    </lineage>
</organism>